<feature type="signal peptide" evidence="5">
    <location>
        <begin position="1"/>
        <end position="19"/>
    </location>
</feature>
<dbReference type="EMBL" id="CP147407">
    <property type="protein sequence ID" value="WXB98472.1"/>
    <property type="molecule type" value="Genomic_DNA"/>
</dbReference>
<dbReference type="CDD" id="cd13639">
    <property type="entry name" value="PBP2_OpuAC_like"/>
    <property type="match status" value="1"/>
</dbReference>
<dbReference type="RefSeq" id="WP_035413359.1">
    <property type="nucleotide sequence ID" value="NZ_CP147407.1"/>
</dbReference>
<proteinExistence type="predicted"/>
<dbReference type="Proteomes" id="UP001377337">
    <property type="component" value="Chromosome"/>
</dbReference>
<dbReference type="PROSITE" id="PS51257">
    <property type="entry name" value="PROKAR_LIPOPROTEIN"/>
    <property type="match status" value="1"/>
</dbReference>
<evidence type="ECO:0000256" key="1">
    <source>
        <dbReference type="ARBA" id="ARBA00004236"/>
    </source>
</evidence>
<keyword evidence="3" id="KW-1003">Cell membrane</keyword>
<feature type="domain" description="ABC-type glycine betaine transport system substrate-binding" evidence="6">
    <location>
        <begin position="30"/>
        <end position="280"/>
    </location>
</feature>
<keyword evidence="4" id="KW-0472">Membrane</keyword>
<evidence type="ECO:0000256" key="5">
    <source>
        <dbReference type="SAM" id="SignalP"/>
    </source>
</evidence>
<evidence type="ECO:0000256" key="4">
    <source>
        <dbReference type="ARBA" id="ARBA00023136"/>
    </source>
</evidence>
<dbReference type="PANTHER" id="PTHR47737:SF1">
    <property type="entry name" value="GLYCINE BETAINE_PROLINE BETAINE TRANSPORT SYSTEM PERMEASE PROTEIN PROW"/>
    <property type="match status" value="1"/>
</dbReference>
<evidence type="ECO:0000256" key="3">
    <source>
        <dbReference type="ARBA" id="ARBA00022475"/>
    </source>
</evidence>
<evidence type="ECO:0000313" key="8">
    <source>
        <dbReference type="Proteomes" id="UP001377337"/>
    </source>
</evidence>
<name>A0ABZ2NKX5_9BACI</name>
<sequence length="292" mass="33847">MKKWKAAAIIALLFTLVLASCSNPLGNSKKKIKIGMINWIDNISTAYLWKVLLEEKGYDVEMMELDKAANWTGVARGDIDIQGNVWLPITDKPFYDKYKEDVDLHDEWYKGTKLGLAVPSYMKDINTIDDLNKNTDQFGGKVFGIDPGSSLMQLTDKMKKDYNLDYTIVESSEAAMLVELKKAYEKKKPIAVTLWSPHWIFSDLELKYLEDTKASYGKPDNIQYMTRKGFAKEHPEIIKWMDNWELNDNQMSELIKYVNEAAESDEGYYPERGAKKWVEKNRELTDSWFEEK</sequence>
<evidence type="ECO:0000256" key="2">
    <source>
        <dbReference type="ARBA" id="ARBA00022448"/>
    </source>
</evidence>
<feature type="chain" id="PRO_5045820837" evidence="5">
    <location>
        <begin position="20"/>
        <end position="292"/>
    </location>
</feature>
<gene>
    <name evidence="7" type="ORF">WCV65_08360</name>
</gene>
<evidence type="ECO:0000259" key="6">
    <source>
        <dbReference type="Pfam" id="PF04069"/>
    </source>
</evidence>
<organism evidence="7 8">
    <name type="scientific">Metabacillus sediminis</name>
    <dbReference type="NCBI Taxonomy" id="3117746"/>
    <lineage>
        <taxon>Bacteria</taxon>
        <taxon>Bacillati</taxon>
        <taxon>Bacillota</taxon>
        <taxon>Bacilli</taxon>
        <taxon>Bacillales</taxon>
        <taxon>Bacillaceae</taxon>
        <taxon>Metabacillus</taxon>
    </lineage>
</organism>
<dbReference type="Gene3D" id="3.40.190.100">
    <property type="entry name" value="Glycine betaine-binding periplasmic protein, domain 2"/>
    <property type="match status" value="1"/>
</dbReference>
<dbReference type="Pfam" id="PF04069">
    <property type="entry name" value="OpuAC"/>
    <property type="match status" value="1"/>
</dbReference>
<dbReference type="SUPFAM" id="SSF53850">
    <property type="entry name" value="Periplasmic binding protein-like II"/>
    <property type="match status" value="1"/>
</dbReference>
<evidence type="ECO:0000313" key="7">
    <source>
        <dbReference type="EMBL" id="WXB98472.1"/>
    </source>
</evidence>
<dbReference type="InterPro" id="IPR007210">
    <property type="entry name" value="ABC_Gly_betaine_transp_sub-bd"/>
</dbReference>
<dbReference type="Gene3D" id="3.40.190.10">
    <property type="entry name" value="Periplasmic binding protein-like II"/>
    <property type="match status" value="1"/>
</dbReference>
<keyword evidence="8" id="KW-1185">Reference proteome</keyword>
<protein>
    <submittedName>
        <fullName evidence="7">Glycine betaine ABC transporter substrate-binding protein</fullName>
    </submittedName>
</protein>
<comment type="subcellular location">
    <subcellularLocation>
        <location evidence="1">Cell membrane</location>
    </subcellularLocation>
</comment>
<keyword evidence="2" id="KW-0813">Transport</keyword>
<reference evidence="7 8" key="1">
    <citation type="submission" date="2024-02" db="EMBL/GenBank/DDBJ databases">
        <title>Seven novel Bacillus-like species.</title>
        <authorList>
            <person name="Liu G."/>
        </authorList>
    </citation>
    <scope>NUCLEOTIDE SEQUENCE [LARGE SCALE GENOMIC DNA]</scope>
    <source>
        <strain evidence="7 8">FJAT-52054</strain>
    </source>
</reference>
<dbReference type="PANTHER" id="PTHR47737">
    <property type="entry name" value="GLYCINE BETAINE/PROLINE BETAINE TRANSPORT SYSTEM PERMEASE PROTEIN PROW"/>
    <property type="match status" value="1"/>
</dbReference>
<accession>A0ABZ2NKX5</accession>
<keyword evidence="5" id="KW-0732">Signal</keyword>